<dbReference type="Pfam" id="PF13927">
    <property type="entry name" value="Ig_3"/>
    <property type="match status" value="4"/>
</dbReference>
<dbReference type="InterPro" id="IPR007110">
    <property type="entry name" value="Ig-like_dom"/>
</dbReference>
<dbReference type="InterPro" id="IPR003598">
    <property type="entry name" value="Ig_sub2"/>
</dbReference>
<dbReference type="SUPFAM" id="SSF48726">
    <property type="entry name" value="Immunoglobulin"/>
    <property type="match status" value="4"/>
</dbReference>
<accession>A0A6B9X1S7</accession>
<protein>
    <submittedName>
        <fullName evidence="3">Putative tail protein</fullName>
    </submittedName>
</protein>
<feature type="domain" description="Ig-like" evidence="2">
    <location>
        <begin position="292"/>
        <end position="371"/>
    </location>
</feature>
<evidence type="ECO:0000259" key="2">
    <source>
        <dbReference type="PROSITE" id="PS50835"/>
    </source>
</evidence>
<evidence type="ECO:0000313" key="4">
    <source>
        <dbReference type="Proteomes" id="UP000464760"/>
    </source>
</evidence>
<evidence type="ECO:0000256" key="1">
    <source>
        <dbReference type="ARBA" id="ARBA00023319"/>
    </source>
</evidence>
<dbReference type="InterPro" id="IPR017868">
    <property type="entry name" value="Filamin/ABP280_repeat-like"/>
</dbReference>
<dbReference type="GO" id="GO:0005886">
    <property type="term" value="C:plasma membrane"/>
    <property type="evidence" value="ECO:0007669"/>
    <property type="project" value="TreeGrafter"/>
</dbReference>
<dbReference type="InterPro" id="IPR013783">
    <property type="entry name" value="Ig-like_fold"/>
</dbReference>
<dbReference type="PROSITE" id="PS50835">
    <property type="entry name" value="IG_LIKE"/>
    <property type="match status" value="4"/>
</dbReference>
<dbReference type="EMBL" id="MN850603">
    <property type="protein sequence ID" value="QHR70041.1"/>
    <property type="molecule type" value="Genomic_DNA"/>
</dbReference>
<gene>
    <name evidence="3" type="ORF">pinkbiff_46</name>
</gene>
<keyword evidence="1" id="KW-0393">Immunoglobulin domain</keyword>
<name>A0A6B9X1S7_9CAUD</name>
<dbReference type="GO" id="GO:0098632">
    <property type="term" value="F:cell-cell adhesion mediator activity"/>
    <property type="evidence" value="ECO:0007669"/>
    <property type="project" value="TreeGrafter"/>
</dbReference>
<dbReference type="SMART" id="SM00408">
    <property type="entry name" value="IGc2"/>
    <property type="match status" value="4"/>
</dbReference>
<dbReference type="GO" id="GO:0007156">
    <property type="term" value="P:homophilic cell adhesion via plasma membrane adhesion molecules"/>
    <property type="evidence" value="ECO:0007669"/>
    <property type="project" value="TreeGrafter"/>
</dbReference>
<feature type="domain" description="Ig-like" evidence="2">
    <location>
        <begin position="209"/>
        <end position="287"/>
    </location>
</feature>
<dbReference type="PROSITE" id="PS50194">
    <property type="entry name" value="FILAMIN_REPEAT"/>
    <property type="match status" value="1"/>
</dbReference>
<dbReference type="Gene3D" id="2.60.40.10">
    <property type="entry name" value="Immunoglobulins"/>
    <property type="match status" value="4"/>
</dbReference>
<feature type="domain" description="Ig-like" evidence="2">
    <location>
        <begin position="125"/>
        <end position="204"/>
    </location>
</feature>
<dbReference type="PANTHER" id="PTHR10075">
    <property type="entry name" value="BASIGIN RELATED"/>
    <property type="match status" value="1"/>
</dbReference>
<dbReference type="Proteomes" id="UP000464760">
    <property type="component" value="Segment"/>
</dbReference>
<dbReference type="PANTHER" id="PTHR10075:SF100">
    <property type="entry name" value="FASCICLIN-2"/>
    <property type="match status" value="1"/>
</dbReference>
<dbReference type="InterPro" id="IPR003599">
    <property type="entry name" value="Ig_sub"/>
</dbReference>
<feature type="domain" description="Ig-like" evidence="2">
    <location>
        <begin position="376"/>
        <end position="454"/>
    </location>
</feature>
<proteinExistence type="predicted"/>
<dbReference type="SMART" id="SM00409">
    <property type="entry name" value="IG"/>
    <property type="match status" value="4"/>
</dbReference>
<keyword evidence="4" id="KW-1185">Reference proteome</keyword>
<dbReference type="InterPro" id="IPR036179">
    <property type="entry name" value="Ig-like_dom_sf"/>
</dbReference>
<organism evidence="3 4">
    <name type="scientific">Escherichia phage pinkbiff</name>
    <dbReference type="NCBI Taxonomy" id="2696440"/>
    <lineage>
        <taxon>Viruses</taxon>
        <taxon>Duplodnaviria</taxon>
        <taxon>Heunggongvirae</taxon>
        <taxon>Uroviricota</taxon>
        <taxon>Caudoviricetes</taxon>
        <taxon>Andersonviridae</taxon>
        <taxon>Ounavirinae</taxon>
        <taxon>Felixounavirus</taxon>
        <taxon>Felixounavirus pinkbiff</taxon>
        <taxon>Felixounavirus Alf5</taxon>
    </lineage>
</organism>
<evidence type="ECO:0000313" key="3">
    <source>
        <dbReference type="EMBL" id="QHR70041.1"/>
    </source>
</evidence>
<sequence length="461" mass="48219">MIKAKTYPDFKEFVKGFIANVKAGKRYDFRAYQEAILPLTYSSYWPEADIAEVEEFDYKPDYKVPFSDELLYSIGAQMRTSDFFMDLQYAIINGKDVDTIYCEWLARVKPFSMLNAKLKDAIKPPAITQQPTNQTVNEGDTLTLSVIATNATGYQWKKGGEDITSATSATYTKQSVAPSDAGSYTCVVSGEAGTSVTSDAATVTVNALPVITQQPSSQTINEGGNINLEVTATGATGYQWKKDGSDIPSATEATYSKSGALPADAGSYTCVVTGAGGSVTSSPATVTVNALPVITKQPTNQVVNEGSSLTLSVEATGAEGYQWKKDDVNIPSATGATYTKANAVPDDAGSYTCVVTGAGGTTVTSNAATVTVNALPVITQQPTNQETNEGETLTLNVVATGATGYQWKKGEEDILDATTATYTKEGATAADSGSYTCVVTGAGGSVTSNAATVTVNPAGEA</sequence>
<reference evidence="4" key="1">
    <citation type="submission" date="2019-12" db="EMBL/GenBank/DDBJ databases">
        <authorList>
            <person name="Olsen N.S."/>
            <person name="Junco L.M.F."/>
            <person name="Kot W."/>
            <person name="Hansen L.H."/>
        </authorList>
    </citation>
    <scope>NUCLEOTIDE SEQUENCE [LARGE SCALE GENOMIC DNA]</scope>
</reference>